<dbReference type="EMBL" id="JAAALK010000287">
    <property type="protein sequence ID" value="KAG8057100.1"/>
    <property type="molecule type" value="Genomic_DNA"/>
</dbReference>
<dbReference type="Proteomes" id="UP000729402">
    <property type="component" value="Unassembled WGS sequence"/>
</dbReference>
<reference evidence="2" key="2">
    <citation type="submission" date="2021-02" db="EMBL/GenBank/DDBJ databases">
        <authorList>
            <person name="Kimball J.A."/>
            <person name="Haas M.W."/>
            <person name="Macchietto M."/>
            <person name="Kono T."/>
            <person name="Duquette J."/>
            <person name="Shao M."/>
        </authorList>
    </citation>
    <scope>NUCLEOTIDE SEQUENCE</scope>
    <source>
        <tissue evidence="2">Fresh leaf tissue</tissue>
    </source>
</reference>
<evidence type="ECO:0000313" key="2">
    <source>
        <dbReference type="EMBL" id="KAG8057100.1"/>
    </source>
</evidence>
<comment type="caution">
    <text evidence="2">The sequence shown here is derived from an EMBL/GenBank/DDBJ whole genome shotgun (WGS) entry which is preliminary data.</text>
</comment>
<feature type="region of interest" description="Disordered" evidence="1">
    <location>
        <begin position="39"/>
        <end position="105"/>
    </location>
</feature>
<accession>A0A8J5S7H0</accession>
<dbReference type="AlphaFoldDB" id="A0A8J5S7H0"/>
<proteinExistence type="predicted"/>
<protein>
    <submittedName>
        <fullName evidence="2">Uncharacterized protein</fullName>
    </submittedName>
</protein>
<reference evidence="2" key="1">
    <citation type="journal article" date="2021" name="bioRxiv">
        <title>Whole Genome Assembly and Annotation of Northern Wild Rice, Zizania palustris L., Supports a Whole Genome Duplication in the Zizania Genus.</title>
        <authorList>
            <person name="Haas M."/>
            <person name="Kono T."/>
            <person name="Macchietto M."/>
            <person name="Millas R."/>
            <person name="McGilp L."/>
            <person name="Shao M."/>
            <person name="Duquette J."/>
            <person name="Hirsch C.N."/>
            <person name="Kimball J."/>
        </authorList>
    </citation>
    <scope>NUCLEOTIDE SEQUENCE</scope>
    <source>
        <tissue evidence="2">Fresh leaf tissue</tissue>
    </source>
</reference>
<keyword evidence="3" id="KW-1185">Reference proteome</keyword>
<feature type="compositionally biased region" description="Low complexity" evidence="1">
    <location>
        <begin position="91"/>
        <end position="101"/>
    </location>
</feature>
<sequence>MARPKTLHTTALPFPQTLGLLHTTPPSNPHHAAVPHRAAVPHHATVSPSPHHAAIPHRATVPPSPHHAAVPPIGSHASPLLSSPAYKNRSSRSPLTHPSSSQFTHPPQSLVVIRWWMQQRGRSCNRRSRSFSRTRLAVEGS</sequence>
<organism evidence="2 3">
    <name type="scientific">Zizania palustris</name>
    <name type="common">Northern wild rice</name>
    <dbReference type="NCBI Taxonomy" id="103762"/>
    <lineage>
        <taxon>Eukaryota</taxon>
        <taxon>Viridiplantae</taxon>
        <taxon>Streptophyta</taxon>
        <taxon>Embryophyta</taxon>
        <taxon>Tracheophyta</taxon>
        <taxon>Spermatophyta</taxon>
        <taxon>Magnoliopsida</taxon>
        <taxon>Liliopsida</taxon>
        <taxon>Poales</taxon>
        <taxon>Poaceae</taxon>
        <taxon>BOP clade</taxon>
        <taxon>Oryzoideae</taxon>
        <taxon>Oryzeae</taxon>
        <taxon>Zizaniinae</taxon>
        <taxon>Zizania</taxon>
    </lineage>
</organism>
<evidence type="ECO:0000256" key="1">
    <source>
        <dbReference type="SAM" id="MobiDB-lite"/>
    </source>
</evidence>
<name>A0A8J5S7H0_ZIZPA</name>
<evidence type="ECO:0000313" key="3">
    <source>
        <dbReference type="Proteomes" id="UP000729402"/>
    </source>
</evidence>
<gene>
    <name evidence="2" type="ORF">GUJ93_ZPchr0002g25711</name>
</gene>